<reference evidence="2" key="2">
    <citation type="submission" date="2022-06" db="UniProtKB">
        <authorList>
            <consortium name="EnsemblMetazoa"/>
        </authorList>
    </citation>
    <scope>IDENTIFICATION</scope>
</reference>
<protein>
    <submittedName>
        <fullName evidence="2">Uncharacterized protein</fullName>
    </submittedName>
</protein>
<sequence length="248" mass="27324">MSTAPTDEEKLLTEKKTRSGSLKNSCADKDCSSAEVPFVSLPVEIPFSNSEKSVESIQSRPLFSTSYQTPLAKTLAHRKLRKYASETCFSLETSSSSDLLPKEKDVRTATGKNKIFSVQPVQTAASGMVLRDGTVQYSQRIKDEDSDGEASCSGSDATLASTIVTPILRHKSHRFRLSQPKSSTCKAKASISSDIFNTPTSATVPSIASFHQNMKGRHDSVFYYLDDDSLHEFDDEKGNSFHKLFNIF</sequence>
<accession>A0A8R1TJP0</accession>
<feature type="region of interest" description="Disordered" evidence="1">
    <location>
        <begin position="1"/>
        <end position="24"/>
    </location>
</feature>
<proteinExistence type="predicted"/>
<evidence type="ECO:0000313" key="3">
    <source>
        <dbReference type="Proteomes" id="UP000024404"/>
    </source>
</evidence>
<name>A0A8R1TJP0_ONCVO</name>
<feature type="compositionally biased region" description="Basic and acidic residues" evidence="1">
    <location>
        <begin position="7"/>
        <end position="17"/>
    </location>
</feature>
<dbReference type="EnsemblMetazoa" id="OVOC10722.1">
    <property type="protein sequence ID" value="OVOC10722.1"/>
    <property type="gene ID" value="WBGene00247531"/>
</dbReference>
<dbReference type="EMBL" id="CMVM020000345">
    <property type="status" value="NOT_ANNOTATED_CDS"/>
    <property type="molecule type" value="Genomic_DNA"/>
</dbReference>
<dbReference type="Proteomes" id="UP000024404">
    <property type="component" value="Unassembled WGS sequence"/>
</dbReference>
<evidence type="ECO:0000313" key="2">
    <source>
        <dbReference type="EnsemblMetazoa" id="OVOC10722.1"/>
    </source>
</evidence>
<dbReference type="AlphaFoldDB" id="A0A8R1TJP0"/>
<reference evidence="3" key="1">
    <citation type="submission" date="2013-10" db="EMBL/GenBank/DDBJ databases">
        <title>Genome sequencing of Onchocerca volvulus.</title>
        <authorList>
            <person name="Cotton J."/>
            <person name="Tsai J."/>
            <person name="Stanley E."/>
            <person name="Tracey A."/>
            <person name="Holroyd N."/>
            <person name="Lustigman S."/>
            <person name="Berriman M."/>
        </authorList>
    </citation>
    <scope>NUCLEOTIDE SEQUENCE</scope>
</reference>
<evidence type="ECO:0000256" key="1">
    <source>
        <dbReference type="SAM" id="MobiDB-lite"/>
    </source>
</evidence>
<keyword evidence="3" id="KW-1185">Reference proteome</keyword>
<dbReference type="OMA" id="YASETCF"/>
<organism evidence="2 3">
    <name type="scientific">Onchocerca volvulus</name>
    <dbReference type="NCBI Taxonomy" id="6282"/>
    <lineage>
        <taxon>Eukaryota</taxon>
        <taxon>Metazoa</taxon>
        <taxon>Ecdysozoa</taxon>
        <taxon>Nematoda</taxon>
        <taxon>Chromadorea</taxon>
        <taxon>Rhabditida</taxon>
        <taxon>Spirurina</taxon>
        <taxon>Spiruromorpha</taxon>
        <taxon>Filarioidea</taxon>
        <taxon>Onchocercidae</taxon>
        <taxon>Onchocerca</taxon>
    </lineage>
</organism>